<protein>
    <recommendedName>
        <fullName evidence="2">Putative cysteine ligase BshC</fullName>
        <ecNumber evidence="2">6.-.-.-</ecNumber>
    </recommendedName>
</protein>
<dbReference type="EC" id="6.-.-.-" evidence="2"/>
<evidence type="ECO:0000256" key="2">
    <source>
        <dbReference type="HAMAP-Rule" id="MF_01867"/>
    </source>
</evidence>
<evidence type="ECO:0000259" key="4">
    <source>
        <dbReference type="Pfam" id="PF24850"/>
    </source>
</evidence>
<evidence type="ECO:0000256" key="1">
    <source>
        <dbReference type="ARBA" id="ARBA00022598"/>
    </source>
</evidence>
<name>A0A916TXT4_9SPHI</name>
<reference evidence="5" key="1">
    <citation type="journal article" date="2014" name="Int. J. Syst. Evol. Microbiol.">
        <title>Complete genome sequence of Corynebacterium casei LMG S-19264T (=DSM 44701T), isolated from a smear-ripened cheese.</title>
        <authorList>
            <consortium name="US DOE Joint Genome Institute (JGI-PGF)"/>
            <person name="Walter F."/>
            <person name="Albersmeier A."/>
            <person name="Kalinowski J."/>
            <person name="Ruckert C."/>
        </authorList>
    </citation>
    <scope>NUCLEOTIDE SEQUENCE</scope>
    <source>
        <strain evidence="5">CGMCC 1.15343</strain>
    </source>
</reference>
<feature type="domain" description="Bacillithiol biosynthesis BshC C-terminal coiled-coil" evidence="4">
    <location>
        <begin position="372"/>
        <end position="527"/>
    </location>
</feature>
<dbReference type="Pfam" id="PF10079">
    <property type="entry name" value="Rossmann-like_BshC"/>
    <property type="match status" value="1"/>
</dbReference>
<dbReference type="InterPro" id="IPR055398">
    <property type="entry name" value="Rossmann-like_BshC"/>
</dbReference>
<keyword evidence="2" id="KW-0175">Coiled coil</keyword>
<dbReference type="GO" id="GO:0016874">
    <property type="term" value="F:ligase activity"/>
    <property type="evidence" value="ECO:0007669"/>
    <property type="project" value="UniProtKB-UniRule"/>
</dbReference>
<proteinExistence type="inferred from homology"/>
<dbReference type="InterPro" id="IPR011199">
    <property type="entry name" value="Bacillithiol_biosynth_BshC"/>
</dbReference>
<dbReference type="Proteomes" id="UP000651668">
    <property type="component" value="Unassembled WGS sequence"/>
</dbReference>
<dbReference type="Pfam" id="PF24850">
    <property type="entry name" value="CC_BshC"/>
    <property type="match status" value="1"/>
</dbReference>
<keyword evidence="1 2" id="KW-0436">Ligase</keyword>
<evidence type="ECO:0000313" key="5">
    <source>
        <dbReference type="EMBL" id="GGC51008.1"/>
    </source>
</evidence>
<evidence type="ECO:0000313" key="6">
    <source>
        <dbReference type="Proteomes" id="UP000651668"/>
    </source>
</evidence>
<dbReference type="PIRSF" id="PIRSF012535">
    <property type="entry name" value="UCP012535"/>
    <property type="match status" value="1"/>
</dbReference>
<feature type="domain" description="Bacillithiol biosynthesis BshC N-terminal Rossmann-like" evidence="3">
    <location>
        <begin position="1"/>
        <end position="370"/>
    </location>
</feature>
<gene>
    <name evidence="2 5" type="primary">bshC</name>
    <name evidence="5" type="ORF">GCM10011387_00480</name>
</gene>
<dbReference type="RefSeq" id="WP_188624811.1">
    <property type="nucleotide sequence ID" value="NZ_BMIL01000001.1"/>
</dbReference>
<reference evidence="5" key="2">
    <citation type="submission" date="2020-09" db="EMBL/GenBank/DDBJ databases">
        <authorList>
            <person name="Sun Q."/>
            <person name="Zhou Y."/>
        </authorList>
    </citation>
    <scope>NUCLEOTIDE SEQUENCE</scope>
    <source>
        <strain evidence="5">CGMCC 1.15343</strain>
    </source>
</reference>
<organism evidence="5 6">
    <name type="scientific">Pedobacter quisquiliarum</name>
    <dbReference type="NCBI Taxonomy" id="1834438"/>
    <lineage>
        <taxon>Bacteria</taxon>
        <taxon>Pseudomonadati</taxon>
        <taxon>Bacteroidota</taxon>
        <taxon>Sphingobacteriia</taxon>
        <taxon>Sphingobacteriales</taxon>
        <taxon>Sphingobacteriaceae</taxon>
        <taxon>Pedobacter</taxon>
    </lineage>
</organism>
<comment type="caution">
    <text evidence="5">The sequence shown here is derived from an EMBL/GenBank/DDBJ whole genome shotgun (WGS) entry which is preliminary data.</text>
</comment>
<keyword evidence="6" id="KW-1185">Reference proteome</keyword>
<dbReference type="HAMAP" id="MF_01867">
    <property type="entry name" value="BshC"/>
    <property type="match status" value="1"/>
</dbReference>
<feature type="coiled-coil region" evidence="2">
    <location>
        <begin position="448"/>
        <end position="475"/>
    </location>
</feature>
<dbReference type="InterPro" id="IPR055399">
    <property type="entry name" value="CC_BshC"/>
</dbReference>
<dbReference type="NCBIfam" id="TIGR03998">
    <property type="entry name" value="thiol_BshC"/>
    <property type="match status" value="1"/>
</dbReference>
<dbReference type="EMBL" id="BMIL01000001">
    <property type="protein sequence ID" value="GGC51008.1"/>
    <property type="molecule type" value="Genomic_DNA"/>
</dbReference>
<evidence type="ECO:0000259" key="3">
    <source>
        <dbReference type="Pfam" id="PF10079"/>
    </source>
</evidence>
<comment type="similarity">
    <text evidence="2">Belongs to the BshC family.</text>
</comment>
<accession>A0A916TXT4</accession>
<dbReference type="AlphaFoldDB" id="A0A916TXT4"/>
<sequence>MQAKYISYQQTNSFSPIVLDYIQGNETLKPFYKYPTNLSGFASAIKERPVLANRQVLVDVLKKQYANIQSSVLVRSNIELLADEKTFTITTGHQLNLFTGPLYFIYKIVTTINLAKELKAAHPKYNFIPVYWMATEDHDFEEINHIKLEDKKLVWETNAAGATGKISTADLMDVLSAYQGYLGIGESGAELAAIIEAAYQQHDNLADATRALVDALFRETGLVCIDADEAALKQQFASIIKQDILEQHSFAQIEKSNAALEEAGYKPQVNPREINFFYMTEGFRERIVFENGSYQALNSDIKFTAAALAAEIDAHPERFSPNVVMRPMYQEIILPNLAYIGGGAEVTYWLQLKANFDFYKVPYPVLLLRNSALVIDKRSERKMQILGIGHVSLFKDNEQLKTEWVKSHVNTYLSLADEERAIGAVFDHIKLNAYKIDKTLSQSADAAKKRALKLIESLDKKMMRAEKRKHQTSLNQIDGLKNKLFPSGVLQERVLNIAPLYVMYGDEFIQALLDSFKPLDHKFTVLFAAS</sequence>